<organism evidence="2 3">
    <name type="scientific">Homarus americanus</name>
    <name type="common">American lobster</name>
    <dbReference type="NCBI Taxonomy" id="6706"/>
    <lineage>
        <taxon>Eukaryota</taxon>
        <taxon>Metazoa</taxon>
        <taxon>Ecdysozoa</taxon>
        <taxon>Arthropoda</taxon>
        <taxon>Crustacea</taxon>
        <taxon>Multicrustacea</taxon>
        <taxon>Malacostraca</taxon>
        <taxon>Eumalacostraca</taxon>
        <taxon>Eucarida</taxon>
        <taxon>Decapoda</taxon>
        <taxon>Pleocyemata</taxon>
        <taxon>Astacidea</taxon>
        <taxon>Nephropoidea</taxon>
        <taxon>Nephropidae</taxon>
        <taxon>Homarus</taxon>
    </lineage>
</organism>
<name>A0A8J5MX70_HOMAM</name>
<gene>
    <name evidence="2" type="primary">acp7-L</name>
    <name evidence="2" type="ORF">Hamer_G010228</name>
</gene>
<reference evidence="2" key="1">
    <citation type="journal article" date="2021" name="Sci. Adv.">
        <title>The American lobster genome reveals insights on longevity, neural, and immune adaptations.</title>
        <authorList>
            <person name="Polinski J.M."/>
            <person name="Zimin A.V."/>
            <person name="Clark K.F."/>
            <person name="Kohn A.B."/>
            <person name="Sadowski N."/>
            <person name="Timp W."/>
            <person name="Ptitsyn A."/>
            <person name="Khanna P."/>
            <person name="Romanova D.Y."/>
            <person name="Williams P."/>
            <person name="Greenwood S.J."/>
            <person name="Moroz L.L."/>
            <person name="Walt D.R."/>
            <person name="Bodnar A.G."/>
        </authorList>
    </citation>
    <scope>NUCLEOTIDE SEQUENCE</scope>
    <source>
        <strain evidence="2">GMGI-L3</strain>
    </source>
</reference>
<accession>A0A8J5MX70</accession>
<evidence type="ECO:0000259" key="1">
    <source>
        <dbReference type="Pfam" id="PF14008"/>
    </source>
</evidence>
<evidence type="ECO:0000313" key="3">
    <source>
        <dbReference type="Proteomes" id="UP000747542"/>
    </source>
</evidence>
<feature type="domain" description="Purple acid phosphatase C-terminal" evidence="1">
    <location>
        <begin position="46"/>
        <end position="108"/>
    </location>
</feature>
<dbReference type="SUPFAM" id="SSF56300">
    <property type="entry name" value="Metallo-dependent phosphatases"/>
    <property type="match status" value="1"/>
</dbReference>
<dbReference type="InterPro" id="IPR029052">
    <property type="entry name" value="Metallo-depent_PP-like"/>
</dbReference>
<dbReference type="PANTHER" id="PTHR45867:SF3">
    <property type="entry name" value="ACID PHOSPHATASE TYPE 7"/>
    <property type="match status" value="1"/>
</dbReference>
<protein>
    <submittedName>
        <fullName evidence="2">Acid phosphatase type 7-like</fullName>
    </submittedName>
</protein>
<dbReference type="Gene3D" id="3.60.21.10">
    <property type="match status" value="1"/>
</dbReference>
<evidence type="ECO:0000313" key="2">
    <source>
        <dbReference type="EMBL" id="KAG7167825.1"/>
    </source>
</evidence>
<dbReference type="InterPro" id="IPR025733">
    <property type="entry name" value="PAPs_C"/>
</dbReference>
<dbReference type="EMBL" id="JAHLQT010021257">
    <property type="protein sequence ID" value="KAG7167825.1"/>
    <property type="molecule type" value="Genomic_DNA"/>
</dbReference>
<sequence length="127" mass="14899">MEELLDKYGVDLAVWAHEHSYERLWPMYNFTVMNGSTTEPYTNPMAPVHITTGSAGCDEIHDHFLPAQPSWTAYRSIDYGFTRVKVFNNTHLNWEQVSDDLNGKIIDSVWLVRDRHESYKKLRHEDI</sequence>
<dbReference type="PANTHER" id="PTHR45867">
    <property type="entry name" value="PURPLE ACID PHOSPHATASE"/>
    <property type="match status" value="1"/>
</dbReference>
<comment type="caution">
    <text evidence="2">The sequence shown here is derived from an EMBL/GenBank/DDBJ whole genome shotgun (WGS) entry which is preliminary data.</text>
</comment>
<keyword evidence="3" id="KW-1185">Reference proteome</keyword>
<dbReference type="Proteomes" id="UP000747542">
    <property type="component" value="Unassembled WGS sequence"/>
</dbReference>
<dbReference type="Pfam" id="PF14008">
    <property type="entry name" value="Metallophos_C"/>
    <property type="match status" value="1"/>
</dbReference>
<dbReference type="AlphaFoldDB" id="A0A8J5MX70"/>
<proteinExistence type="predicted"/>